<dbReference type="Proteomes" id="UP000256629">
    <property type="component" value="Unassembled WGS sequence"/>
</dbReference>
<gene>
    <name evidence="1" type="ORF">DFQ02_106254</name>
</gene>
<keyword evidence="2" id="KW-1185">Reference proteome</keyword>
<accession>A0A3D9HDS9</accession>
<evidence type="ECO:0000313" key="1">
    <source>
        <dbReference type="EMBL" id="RED47625.1"/>
    </source>
</evidence>
<reference evidence="1 2" key="1">
    <citation type="submission" date="2018-07" db="EMBL/GenBank/DDBJ databases">
        <title>Genomic Encyclopedia of Type Strains, Phase III (KMG-III): the genomes of soil and plant-associated and newly described type strains.</title>
        <authorList>
            <person name="Whitman W."/>
        </authorList>
    </citation>
    <scope>NUCLEOTIDE SEQUENCE [LARGE SCALE GENOMIC DNA]</scope>
    <source>
        <strain evidence="1 2">CECT 8487</strain>
    </source>
</reference>
<protein>
    <submittedName>
        <fullName evidence="1">Uncharacterized protein</fullName>
    </submittedName>
</protein>
<proteinExistence type="predicted"/>
<comment type="caution">
    <text evidence="1">The sequence shown here is derived from an EMBL/GenBank/DDBJ whole genome shotgun (WGS) entry which is preliminary data.</text>
</comment>
<organism evidence="1 2">
    <name type="scientific">Seonamhaeicola aphaedonensis</name>
    <dbReference type="NCBI Taxonomy" id="1461338"/>
    <lineage>
        <taxon>Bacteria</taxon>
        <taxon>Pseudomonadati</taxon>
        <taxon>Bacteroidota</taxon>
        <taxon>Flavobacteriia</taxon>
        <taxon>Flavobacteriales</taxon>
        <taxon>Flavobacteriaceae</taxon>
    </lineage>
</organism>
<sequence length="33" mass="4046">MELDISWLIIFIKIYEIHPYYDIETGNVVYLLK</sequence>
<name>A0A3D9HDS9_9FLAO</name>
<dbReference type="AlphaFoldDB" id="A0A3D9HDS9"/>
<dbReference type="EMBL" id="QRDX01000006">
    <property type="protein sequence ID" value="RED47625.1"/>
    <property type="molecule type" value="Genomic_DNA"/>
</dbReference>
<evidence type="ECO:0000313" key="2">
    <source>
        <dbReference type="Proteomes" id="UP000256629"/>
    </source>
</evidence>